<dbReference type="RefSeq" id="XP_046057972.1">
    <property type="nucleotide sequence ID" value="XM_046208865.1"/>
</dbReference>
<gene>
    <name evidence="2" type="ORF">OGAPHI_007466</name>
</gene>
<evidence type="ECO:0000256" key="1">
    <source>
        <dbReference type="SAM" id="MobiDB-lite"/>
    </source>
</evidence>
<organism evidence="2 3">
    <name type="scientific">Ogataea philodendri</name>
    <dbReference type="NCBI Taxonomy" id="1378263"/>
    <lineage>
        <taxon>Eukaryota</taxon>
        <taxon>Fungi</taxon>
        <taxon>Dikarya</taxon>
        <taxon>Ascomycota</taxon>
        <taxon>Saccharomycotina</taxon>
        <taxon>Pichiomycetes</taxon>
        <taxon>Pichiales</taxon>
        <taxon>Pichiaceae</taxon>
        <taxon>Ogataea</taxon>
    </lineage>
</organism>
<dbReference type="AlphaFoldDB" id="A0A9P8T058"/>
<proteinExistence type="predicted"/>
<evidence type="ECO:0000313" key="3">
    <source>
        <dbReference type="Proteomes" id="UP000769157"/>
    </source>
</evidence>
<keyword evidence="3" id="KW-1185">Reference proteome</keyword>
<reference evidence="2" key="2">
    <citation type="submission" date="2021-01" db="EMBL/GenBank/DDBJ databases">
        <authorList>
            <person name="Schikora-Tamarit M.A."/>
        </authorList>
    </citation>
    <scope>NUCLEOTIDE SEQUENCE</scope>
    <source>
        <strain evidence="2">CBS6075</strain>
    </source>
</reference>
<dbReference type="Proteomes" id="UP000769157">
    <property type="component" value="Unassembled WGS sequence"/>
</dbReference>
<comment type="caution">
    <text evidence="2">The sequence shown here is derived from an EMBL/GenBank/DDBJ whole genome shotgun (WGS) entry which is preliminary data.</text>
</comment>
<feature type="region of interest" description="Disordered" evidence="1">
    <location>
        <begin position="147"/>
        <end position="178"/>
    </location>
</feature>
<dbReference type="GeneID" id="70239430"/>
<feature type="region of interest" description="Disordered" evidence="1">
    <location>
        <begin position="1"/>
        <end position="93"/>
    </location>
</feature>
<sequence>MTSSGDKLDFGPKKHAKDDDEGSPCTGSPSNEWGEQVSGVERTRSEEFASTGKFEEHRHAPGKVVSSNTKREQGVGGSGSCQTQTPDHVCHNGGENDGSNWHLQTLVDHFDNVCECPTTSQRVIDDLGHWEASVRFQNRLNICAHASNCTDNETPSQDSTGSDRSHDTQRNTNCHPIGQSEKFSTFEKMNSPPLNSFLLILVPIGTAIKNRTIRPVLQTVEVVCNQAILLELMQVQMAWEKIQAANTP</sequence>
<dbReference type="EMBL" id="JAEUBE010000511">
    <property type="protein sequence ID" value="KAH3660261.1"/>
    <property type="molecule type" value="Genomic_DNA"/>
</dbReference>
<evidence type="ECO:0000313" key="2">
    <source>
        <dbReference type="EMBL" id="KAH3660261.1"/>
    </source>
</evidence>
<reference evidence="2" key="1">
    <citation type="journal article" date="2021" name="Open Biol.">
        <title>Shared evolutionary footprints suggest mitochondrial oxidative damage underlies multiple complex I losses in fungi.</title>
        <authorList>
            <person name="Schikora-Tamarit M.A."/>
            <person name="Marcet-Houben M."/>
            <person name="Nosek J."/>
            <person name="Gabaldon T."/>
        </authorList>
    </citation>
    <scope>NUCLEOTIDE SEQUENCE</scope>
    <source>
        <strain evidence="2">CBS6075</strain>
    </source>
</reference>
<feature type="compositionally biased region" description="Basic and acidic residues" evidence="1">
    <location>
        <begin position="41"/>
        <end position="59"/>
    </location>
</feature>
<name>A0A9P8T058_9ASCO</name>
<feature type="compositionally biased region" description="Basic and acidic residues" evidence="1">
    <location>
        <begin position="1"/>
        <end position="18"/>
    </location>
</feature>
<accession>A0A9P8T058</accession>
<feature type="compositionally biased region" description="Polar residues" evidence="1">
    <location>
        <begin position="147"/>
        <end position="160"/>
    </location>
</feature>
<protein>
    <submittedName>
        <fullName evidence="2">Uncharacterized protein</fullName>
    </submittedName>
</protein>